<protein>
    <submittedName>
        <fullName evidence="1">Uncharacterized protein</fullName>
    </submittedName>
</protein>
<sequence length="64" mass="7623">MSIINYPPEKISSPSKWKKPNYDHIILWMLNNNEICKWADFCQEPIEIPPGTLSRHLETLKRKE</sequence>
<organism evidence="1">
    <name type="scientific">marine sediment metagenome</name>
    <dbReference type="NCBI Taxonomy" id="412755"/>
    <lineage>
        <taxon>unclassified sequences</taxon>
        <taxon>metagenomes</taxon>
        <taxon>ecological metagenomes</taxon>
    </lineage>
</organism>
<dbReference type="EMBL" id="BARU01044879">
    <property type="protein sequence ID" value="GAH82271.1"/>
    <property type="molecule type" value="Genomic_DNA"/>
</dbReference>
<proteinExistence type="predicted"/>
<accession>X1IIL9</accession>
<comment type="caution">
    <text evidence="1">The sequence shown here is derived from an EMBL/GenBank/DDBJ whole genome shotgun (WGS) entry which is preliminary data.</text>
</comment>
<dbReference type="AlphaFoldDB" id="X1IIL9"/>
<evidence type="ECO:0000313" key="1">
    <source>
        <dbReference type="EMBL" id="GAH82271.1"/>
    </source>
</evidence>
<gene>
    <name evidence="1" type="ORF">S03H2_68295</name>
</gene>
<name>X1IIL9_9ZZZZ</name>
<reference evidence="1" key="1">
    <citation type="journal article" date="2014" name="Front. Microbiol.">
        <title>High frequency of phylogenetically diverse reductive dehalogenase-homologous genes in deep subseafloor sedimentary metagenomes.</title>
        <authorList>
            <person name="Kawai M."/>
            <person name="Futagami T."/>
            <person name="Toyoda A."/>
            <person name="Takaki Y."/>
            <person name="Nishi S."/>
            <person name="Hori S."/>
            <person name="Arai W."/>
            <person name="Tsubouchi T."/>
            <person name="Morono Y."/>
            <person name="Uchiyama I."/>
            <person name="Ito T."/>
            <person name="Fujiyama A."/>
            <person name="Inagaki F."/>
            <person name="Takami H."/>
        </authorList>
    </citation>
    <scope>NUCLEOTIDE SEQUENCE</scope>
    <source>
        <strain evidence="1">Expedition CK06-06</strain>
    </source>
</reference>
<feature type="non-terminal residue" evidence="1">
    <location>
        <position position="64"/>
    </location>
</feature>